<dbReference type="OrthoDB" id="2721428at2"/>
<dbReference type="EMBL" id="BJYD01000012">
    <property type="protein sequence ID" value="GEN53264.1"/>
    <property type="molecule type" value="Genomic_DNA"/>
</dbReference>
<dbReference type="AlphaFoldDB" id="A0A511WQ54"/>
<comment type="caution">
    <text evidence="1">The sequence shown here is derived from an EMBL/GenBank/DDBJ whole genome shotgun (WGS) entry which is preliminary data.</text>
</comment>
<evidence type="ECO:0000313" key="2">
    <source>
        <dbReference type="Proteomes" id="UP000321886"/>
    </source>
</evidence>
<organism evidence="1 2">
    <name type="scientific">Halobacillus faecis</name>
    <dbReference type="NCBI Taxonomy" id="360184"/>
    <lineage>
        <taxon>Bacteria</taxon>
        <taxon>Bacillati</taxon>
        <taxon>Bacillota</taxon>
        <taxon>Bacilli</taxon>
        <taxon>Bacillales</taxon>
        <taxon>Bacillaceae</taxon>
        <taxon>Halobacillus</taxon>
    </lineage>
</organism>
<dbReference type="RefSeq" id="WP_146814784.1">
    <property type="nucleotide sequence ID" value="NZ_BJYD01000012.1"/>
</dbReference>
<gene>
    <name evidence="1" type="ORF">HFA01_15260</name>
</gene>
<name>A0A511WQ54_9BACI</name>
<keyword evidence="2" id="KW-1185">Reference proteome</keyword>
<protein>
    <submittedName>
        <fullName evidence="1">Uncharacterized protein</fullName>
    </submittedName>
</protein>
<dbReference type="Proteomes" id="UP000321886">
    <property type="component" value="Unassembled WGS sequence"/>
</dbReference>
<proteinExistence type="predicted"/>
<reference evidence="1 2" key="1">
    <citation type="submission" date="2019-07" db="EMBL/GenBank/DDBJ databases">
        <title>Whole genome shotgun sequence of Halobacillus faecis NBRC 103569.</title>
        <authorList>
            <person name="Hosoyama A."/>
            <person name="Uohara A."/>
            <person name="Ohji S."/>
            <person name="Ichikawa N."/>
        </authorList>
    </citation>
    <scope>NUCLEOTIDE SEQUENCE [LARGE SCALE GENOMIC DNA]</scope>
    <source>
        <strain evidence="1 2">NBRC 103569</strain>
    </source>
</reference>
<evidence type="ECO:0000313" key="1">
    <source>
        <dbReference type="EMBL" id="GEN53264.1"/>
    </source>
</evidence>
<accession>A0A511WQ54</accession>
<sequence length="93" mass="11097">MSKSEFEQFLSESFKEGISFRELRLSEKEVSHLKSHYPAAIIRRTSEVNDALKKSWYEVHLSPIRKKPESLDSIREENFRLKRELEALKKMKN</sequence>